<dbReference type="PANTHER" id="PTHR10986">
    <property type="entry name" value="39S RIBOSOMAL PROTEIN L20"/>
    <property type="match status" value="1"/>
</dbReference>
<dbReference type="CDD" id="cd07026">
    <property type="entry name" value="Ribosomal_L20"/>
    <property type="match status" value="1"/>
</dbReference>
<evidence type="ECO:0000256" key="5">
    <source>
        <dbReference type="ARBA" id="ARBA00023274"/>
    </source>
</evidence>
<dbReference type="InterPro" id="IPR049946">
    <property type="entry name" value="RIBOSOMAL_L20_CS"/>
</dbReference>
<comment type="similarity">
    <text evidence="1 8 9">Belongs to the bacterial ribosomal protein bL20 family.</text>
</comment>
<dbReference type="GO" id="GO:0019843">
    <property type="term" value="F:rRNA binding"/>
    <property type="evidence" value="ECO:0007669"/>
    <property type="project" value="UniProtKB-UniRule"/>
</dbReference>
<dbReference type="FunFam" id="1.10.1900.20:FF:000001">
    <property type="entry name" value="50S ribosomal protein L20"/>
    <property type="match status" value="1"/>
</dbReference>
<dbReference type="HAMAP" id="MF_00382">
    <property type="entry name" value="Ribosomal_bL20"/>
    <property type="match status" value="1"/>
</dbReference>
<dbReference type="GO" id="GO:1990904">
    <property type="term" value="C:ribonucleoprotein complex"/>
    <property type="evidence" value="ECO:0007669"/>
    <property type="project" value="UniProtKB-KW"/>
</dbReference>
<dbReference type="InterPro" id="IPR005813">
    <property type="entry name" value="Ribosomal_bL20"/>
</dbReference>
<dbReference type="Gene3D" id="1.10.1900.20">
    <property type="entry name" value="Ribosomal protein L20"/>
    <property type="match status" value="1"/>
</dbReference>
<dbReference type="GO" id="GO:0003735">
    <property type="term" value="F:structural constituent of ribosome"/>
    <property type="evidence" value="ECO:0007669"/>
    <property type="project" value="InterPro"/>
</dbReference>
<keyword evidence="3 8" id="KW-0694">RNA-binding</keyword>
<evidence type="ECO:0000256" key="7">
    <source>
        <dbReference type="ARBA" id="ARBA00035172"/>
    </source>
</evidence>
<dbReference type="Proteomes" id="UP000280307">
    <property type="component" value="Unassembled WGS sequence"/>
</dbReference>
<dbReference type="InterPro" id="IPR035566">
    <property type="entry name" value="Ribosomal_protein_bL20_C"/>
</dbReference>
<reference evidence="10 11" key="1">
    <citation type="submission" date="2018-12" db="EMBL/GenBank/DDBJ databases">
        <title>Genome Sequence of Candidatus Viridilinea halotolerans isolated from saline sulfide-rich spring.</title>
        <authorList>
            <person name="Grouzdev D.S."/>
            <person name="Burganskaya E.I."/>
            <person name="Krutkina M.S."/>
            <person name="Sukhacheva M.V."/>
            <person name="Gorlenko V.M."/>
        </authorList>
    </citation>
    <scope>NUCLEOTIDE SEQUENCE [LARGE SCALE GENOMIC DNA]</scope>
    <source>
        <strain evidence="10">Chok-6</strain>
    </source>
</reference>
<sequence length="121" mass="13974">MARVKRGVMTHKRHKKLLKQAKGFRGARSRHYKVAHEAVMHALAYAYRDRRHRKRDFRRLWIIRINAAARLHGTTYSRLVNDLKRTGISLDRKILADMAVRDPQGFAQVVAQAHQAPAAAD</sequence>
<keyword evidence="2 8" id="KW-0699">rRNA-binding</keyword>
<evidence type="ECO:0000256" key="6">
    <source>
        <dbReference type="ARBA" id="ARBA00024775"/>
    </source>
</evidence>
<evidence type="ECO:0000313" key="10">
    <source>
        <dbReference type="EMBL" id="RRR71653.1"/>
    </source>
</evidence>
<gene>
    <name evidence="8" type="primary">rplT</name>
    <name evidence="10" type="ORF">EI684_11275</name>
</gene>
<dbReference type="EMBL" id="RSAS01000436">
    <property type="protein sequence ID" value="RRR71653.1"/>
    <property type="molecule type" value="Genomic_DNA"/>
</dbReference>
<evidence type="ECO:0000256" key="1">
    <source>
        <dbReference type="ARBA" id="ARBA00007698"/>
    </source>
</evidence>
<dbReference type="AlphaFoldDB" id="A0A426TZD5"/>
<dbReference type="PRINTS" id="PR00062">
    <property type="entry name" value="RIBOSOMALL20"/>
</dbReference>
<comment type="caution">
    <text evidence="10">The sequence shown here is derived from an EMBL/GenBank/DDBJ whole genome shotgun (WGS) entry which is preliminary data.</text>
</comment>
<proteinExistence type="inferred from homology"/>
<dbReference type="Pfam" id="PF00453">
    <property type="entry name" value="Ribosomal_L20"/>
    <property type="match status" value="1"/>
</dbReference>
<evidence type="ECO:0000256" key="2">
    <source>
        <dbReference type="ARBA" id="ARBA00022730"/>
    </source>
</evidence>
<name>A0A426TZD5_9CHLR</name>
<dbReference type="Gene3D" id="6.10.160.10">
    <property type="match status" value="1"/>
</dbReference>
<accession>A0A426TZD5</accession>
<evidence type="ECO:0000313" key="11">
    <source>
        <dbReference type="Proteomes" id="UP000280307"/>
    </source>
</evidence>
<evidence type="ECO:0000256" key="8">
    <source>
        <dbReference type="HAMAP-Rule" id="MF_00382"/>
    </source>
</evidence>
<evidence type="ECO:0000256" key="3">
    <source>
        <dbReference type="ARBA" id="ARBA00022884"/>
    </source>
</evidence>
<dbReference type="PROSITE" id="PS00937">
    <property type="entry name" value="RIBOSOMAL_L20"/>
    <property type="match status" value="1"/>
</dbReference>
<organism evidence="10 11">
    <name type="scientific">Candidatus Viridilinea halotolerans</name>
    <dbReference type="NCBI Taxonomy" id="2491704"/>
    <lineage>
        <taxon>Bacteria</taxon>
        <taxon>Bacillati</taxon>
        <taxon>Chloroflexota</taxon>
        <taxon>Chloroflexia</taxon>
        <taxon>Chloroflexales</taxon>
        <taxon>Chloroflexineae</taxon>
        <taxon>Oscillochloridaceae</taxon>
        <taxon>Candidatus Viridilinea</taxon>
    </lineage>
</organism>
<evidence type="ECO:0000256" key="9">
    <source>
        <dbReference type="RuleBase" id="RU000560"/>
    </source>
</evidence>
<dbReference type="GO" id="GO:0006412">
    <property type="term" value="P:translation"/>
    <property type="evidence" value="ECO:0007669"/>
    <property type="project" value="InterPro"/>
</dbReference>
<keyword evidence="5 8" id="KW-0687">Ribonucleoprotein</keyword>
<dbReference type="GO" id="GO:0000027">
    <property type="term" value="P:ribosomal large subunit assembly"/>
    <property type="evidence" value="ECO:0007669"/>
    <property type="project" value="UniProtKB-UniRule"/>
</dbReference>
<protein>
    <recommendedName>
        <fullName evidence="7 8">Large ribosomal subunit protein bL20</fullName>
    </recommendedName>
</protein>
<keyword evidence="4 8" id="KW-0689">Ribosomal protein</keyword>
<dbReference type="SUPFAM" id="SSF74731">
    <property type="entry name" value="Ribosomal protein L20"/>
    <property type="match status" value="1"/>
</dbReference>
<comment type="function">
    <text evidence="6 8 9">Binds directly to 23S ribosomal RNA and is necessary for the in vitro assembly process of the 50S ribosomal subunit. It is not involved in the protein synthesizing functions of that subunit.</text>
</comment>
<dbReference type="GO" id="GO:0005840">
    <property type="term" value="C:ribosome"/>
    <property type="evidence" value="ECO:0007669"/>
    <property type="project" value="UniProtKB-KW"/>
</dbReference>
<dbReference type="NCBIfam" id="TIGR01032">
    <property type="entry name" value="rplT_bact"/>
    <property type="match status" value="1"/>
</dbReference>
<evidence type="ECO:0000256" key="4">
    <source>
        <dbReference type="ARBA" id="ARBA00022980"/>
    </source>
</evidence>